<gene>
    <name evidence="1" type="ORF">CSC65_05520</name>
</gene>
<keyword evidence="2" id="KW-1185">Reference proteome</keyword>
<comment type="caution">
    <text evidence="1">The sequence shown here is derived from an EMBL/GenBank/DDBJ whole genome shotgun (WGS) entry which is preliminary data.</text>
</comment>
<name>A0ABQ6Z8Z4_9GAMM</name>
<evidence type="ECO:0000313" key="2">
    <source>
        <dbReference type="Proteomes" id="UP000788419"/>
    </source>
</evidence>
<dbReference type="RefSeq" id="WP_162409264.1">
    <property type="nucleotide sequence ID" value="NZ_PDWN01000004.1"/>
</dbReference>
<accession>A0ABQ6Z8Z4</accession>
<reference evidence="1 2" key="1">
    <citation type="submission" date="2017-10" db="EMBL/GenBank/DDBJ databases">
        <title>Whole genome sequencing of members of genus Pseudoxanthomonas.</title>
        <authorList>
            <person name="Kumar S."/>
            <person name="Bansal K."/>
            <person name="Kaur A."/>
            <person name="Patil P."/>
            <person name="Sharma S."/>
            <person name="Patil P.B."/>
        </authorList>
    </citation>
    <scope>NUCLEOTIDE SEQUENCE [LARGE SCALE GENOMIC DNA]</scope>
    <source>
        <strain evidence="1 2">DSM 17801</strain>
    </source>
</reference>
<evidence type="ECO:0000313" key="1">
    <source>
        <dbReference type="EMBL" id="KAF1695956.1"/>
    </source>
</evidence>
<dbReference type="EMBL" id="PDWN01000004">
    <property type="protein sequence ID" value="KAF1695956.1"/>
    <property type="molecule type" value="Genomic_DNA"/>
</dbReference>
<dbReference type="Proteomes" id="UP000788419">
    <property type="component" value="Unassembled WGS sequence"/>
</dbReference>
<sequence>MSGSDALGGFLEKWRARWPEWRLAEVFVPLEQRERVVAWFALLQEFDDILNIAGDPLPADAKLGWWGTELRDWAGHRSRHPLGRLLEPVEAPWSALADALPALVAARARAADGGAALAALAGYAQAVVAVEAAVLGGPRAEPRALAAQVLATRLAEAGLQAVPQARQPVDTEATAGRESAQREWAGELLAVWPARVEGAPARRMWAAFARHRLARFADGQLPRPASRWPLRTLWQAWRAAQG</sequence>
<organism evidence="1 2">
    <name type="scientific">Pseudoxanthomonas daejeonensis</name>
    <dbReference type="NCBI Taxonomy" id="266062"/>
    <lineage>
        <taxon>Bacteria</taxon>
        <taxon>Pseudomonadati</taxon>
        <taxon>Pseudomonadota</taxon>
        <taxon>Gammaproteobacteria</taxon>
        <taxon>Lysobacterales</taxon>
        <taxon>Lysobacteraceae</taxon>
        <taxon>Pseudoxanthomonas</taxon>
    </lineage>
</organism>
<proteinExistence type="predicted"/>
<protein>
    <submittedName>
        <fullName evidence="1">Phytoene/squalene synthase family protein</fullName>
    </submittedName>
</protein>